<reference evidence="1 2" key="1">
    <citation type="journal article" date="2019" name="Int. J. Syst. Evol. Microbiol.">
        <title>Capsulimonas corticalis gen. nov., sp. nov., an aerobic capsulated bacterium, of a novel bacterial order, Capsulimonadales ord. nov., of the class Armatimonadia of the phylum Armatimonadetes.</title>
        <authorList>
            <person name="Li J."/>
            <person name="Kudo C."/>
            <person name="Tonouchi A."/>
        </authorList>
    </citation>
    <scope>NUCLEOTIDE SEQUENCE [LARGE SCALE GENOMIC DNA]</scope>
    <source>
        <strain evidence="1 2">AX-7</strain>
    </source>
</reference>
<dbReference type="Proteomes" id="UP000287394">
    <property type="component" value="Chromosome"/>
</dbReference>
<organism evidence="1 2">
    <name type="scientific">Capsulimonas corticalis</name>
    <dbReference type="NCBI Taxonomy" id="2219043"/>
    <lineage>
        <taxon>Bacteria</taxon>
        <taxon>Bacillati</taxon>
        <taxon>Armatimonadota</taxon>
        <taxon>Armatimonadia</taxon>
        <taxon>Capsulimonadales</taxon>
        <taxon>Capsulimonadaceae</taxon>
        <taxon>Capsulimonas</taxon>
    </lineage>
</organism>
<dbReference type="AlphaFoldDB" id="A0A402CSY1"/>
<accession>A0A402CSY1</accession>
<dbReference type="RefSeq" id="WP_119320489.1">
    <property type="nucleotide sequence ID" value="NZ_AP025739.1"/>
</dbReference>
<keyword evidence="2" id="KW-1185">Reference proteome</keyword>
<protein>
    <submittedName>
        <fullName evidence="1">Uncharacterized protein</fullName>
    </submittedName>
</protein>
<dbReference type="EMBL" id="AP025739">
    <property type="protein sequence ID" value="BDI30932.1"/>
    <property type="molecule type" value="Genomic_DNA"/>
</dbReference>
<name>A0A402CSY1_9BACT</name>
<dbReference type="KEGG" id="ccot:CCAX7_29830"/>
<evidence type="ECO:0000313" key="2">
    <source>
        <dbReference type="Proteomes" id="UP000287394"/>
    </source>
</evidence>
<proteinExistence type="predicted"/>
<gene>
    <name evidence="1" type="ORF">CCAX7_29830</name>
</gene>
<dbReference type="PROSITE" id="PS51257">
    <property type="entry name" value="PROKAR_LIPOPROTEIN"/>
    <property type="match status" value="1"/>
</dbReference>
<sequence length="151" mass="16609">MQPRRFYGYYLILSAGCIGAFCVWAHLPQRIAVRQVRARKPCAALLIDARRLAEAPDHASLFLSNCAGTVLYAHTEAAFGVSSSRLHRFRNIQDAKRAVHAPAGSAVVTVHPLFWRRMGGYVLNAREAAGVVDLEQNSTLGGDEQILLLTH</sequence>
<evidence type="ECO:0000313" key="1">
    <source>
        <dbReference type="EMBL" id="BDI30932.1"/>
    </source>
</evidence>